<organism evidence="2">
    <name type="scientific">marine sediment metagenome</name>
    <dbReference type="NCBI Taxonomy" id="412755"/>
    <lineage>
        <taxon>unclassified sequences</taxon>
        <taxon>metagenomes</taxon>
        <taxon>ecological metagenomes</taxon>
    </lineage>
</organism>
<feature type="region of interest" description="Disordered" evidence="1">
    <location>
        <begin position="32"/>
        <end position="53"/>
    </location>
</feature>
<evidence type="ECO:0000256" key="1">
    <source>
        <dbReference type="SAM" id="MobiDB-lite"/>
    </source>
</evidence>
<sequence length="112" mass="13007">MPKTFVPISKFGKDHWSTFVYIDTRIMDYKGEPDRNHMRTDKDRHPGLTHDFSDLPNKKYPTILKDNVELLDHDDWDCLEDCQEAGLLKIHGTGIYPVYILTDSGRQVASQL</sequence>
<evidence type="ECO:0000313" key="2">
    <source>
        <dbReference type="EMBL" id="KKN01303.1"/>
    </source>
</evidence>
<gene>
    <name evidence="2" type="ORF">LCGC14_1128940</name>
</gene>
<proteinExistence type="predicted"/>
<accession>A0A0F9Q7H7</accession>
<dbReference type="EMBL" id="LAZR01005276">
    <property type="protein sequence ID" value="KKN01303.1"/>
    <property type="molecule type" value="Genomic_DNA"/>
</dbReference>
<protein>
    <submittedName>
        <fullName evidence="2">Uncharacterized protein</fullName>
    </submittedName>
</protein>
<reference evidence="2" key="1">
    <citation type="journal article" date="2015" name="Nature">
        <title>Complex archaea that bridge the gap between prokaryotes and eukaryotes.</title>
        <authorList>
            <person name="Spang A."/>
            <person name="Saw J.H."/>
            <person name="Jorgensen S.L."/>
            <person name="Zaremba-Niedzwiedzka K."/>
            <person name="Martijn J."/>
            <person name="Lind A.E."/>
            <person name="van Eijk R."/>
            <person name="Schleper C."/>
            <person name="Guy L."/>
            <person name="Ettema T.J."/>
        </authorList>
    </citation>
    <scope>NUCLEOTIDE SEQUENCE</scope>
</reference>
<comment type="caution">
    <text evidence="2">The sequence shown here is derived from an EMBL/GenBank/DDBJ whole genome shotgun (WGS) entry which is preliminary data.</text>
</comment>
<dbReference type="AlphaFoldDB" id="A0A0F9Q7H7"/>
<name>A0A0F9Q7H7_9ZZZZ</name>
<feature type="non-terminal residue" evidence="2">
    <location>
        <position position="112"/>
    </location>
</feature>